<evidence type="ECO:0000256" key="7">
    <source>
        <dbReference type="ARBA" id="ARBA00023043"/>
    </source>
</evidence>
<comment type="subcellular location">
    <subcellularLocation>
        <location evidence="1">Membrane</location>
        <topology evidence="1">Multi-pass membrane protein</topology>
    </subcellularLocation>
</comment>
<keyword evidence="8" id="KW-0406">Ion transport</keyword>
<keyword evidence="16" id="KW-1185">Reference proteome</keyword>
<keyword evidence="10" id="KW-0407">Ion channel</keyword>
<dbReference type="GO" id="GO:0034703">
    <property type="term" value="C:cation channel complex"/>
    <property type="evidence" value="ECO:0007669"/>
    <property type="project" value="UniProtKB-ARBA"/>
</dbReference>
<keyword evidence="4 13" id="KW-0812">Transmembrane</keyword>
<name>A0A8S1BV26_9INSE</name>
<evidence type="ECO:0000313" key="15">
    <source>
        <dbReference type="EMBL" id="CAB3360226.1"/>
    </source>
</evidence>
<dbReference type="PANTHER" id="PTHR47143:SF4">
    <property type="entry name" value="TRANSIENT RECEPTOR POTENTIAL CATION CHANNEL PROTEIN PAINLESS"/>
    <property type="match status" value="1"/>
</dbReference>
<dbReference type="Pfam" id="PF12796">
    <property type="entry name" value="Ank_2"/>
    <property type="match status" value="1"/>
</dbReference>
<evidence type="ECO:0000256" key="11">
    <source>
        <dbReference type="PROSITE-ProRule" id="PRU00023"/>
    </source>
</evidence>
<dbReference type="AlphaFoldDB" id="A0A8S1BV26"/>
<evidence type="ECO:0000256" key="2">
    <source>
        <dbReference type="ARBA" id="ARBA00022448"/>
    </source>
</evidence>
<dbReference type="Gene3D" id="1.25.40.20">
    <property type="entry name" value="Ankyrin repeat-containing domain"/>
    <property type="match status" value="2"/>
</dbReference>
<evidence type="ECO:0000256" key="4">
    <source>
        <dbReference type="ARBA" id="ARBA00022692"/>
    </source>
</evidence>
<keyword evidence="9 13" id="KW-0472">Membrane</keyword>
<feature type="repeat" description="ANK" evidence="11">
    <location>
        <begin position="488"/>
        <end position="520"/>
    </location>
</feature>
<gene>
    <name evidence="15" type="ORF">CLODIP_2_CD08830</name>
</gene>
<proteinExistence type="predicted"/>
<dbReference type="InterPro" id="IPR002110">
    <property type="entry name" value="Ankyrin_rpt"/>
</dbReference>
<evidence type="ECO:0000256" key="1">
    <source>
        <dbReference type="ARBA" id="ARBA00004141"/>
    </source>
</evidence>
<evidence type="ECO:0000256" key="3">
    <source>
        <dbReference type="ARBA" id="ARBA00022606"/>
    </source>
</evidence>
<organism evidence="15 16">
    <name type="scientific">Cloeon dipterum</name>
    <dbReference type="NCBI Taxonomy" id="197152"/>
    <lineage>
        <taxon>Eukaryota</taxon>
        <taxon>Metazoa</taxon>
        <taxon>Ecdysozoa</taxon>
        <taxon>Arthropoda</taxon>
        <taxon>Hexapoda</taxon>
        <taxon>Insecta</taxon>
        <taxon>Pterygota</taxon>
        <taxon>Palaeoptera</taxon>
        <taxon>Ephemeroptera</taxon>
        <taxon>Pisciforma</taxon>
        <taxon>Baetidae</taxon>
        <taxon>Cloeon</taxon>
    </lineage>
</organism>
<dbReference type="InterPro" id="IPR052076">
    <property type="entry name" value="TRP_cation_channel"/>
</dbReference>
<evidence type="ECO:0000313" key="16">
    <source>
        <dbReference type="Proteomes" id="UP000494165"/>
    </source>
</evidence>
<feature type="transmembrane region" description="Helical" evidence="13">
    <location>
        <begin position="734"/>
        <end position="751"/>
    </location>
</feature>
<evidence type="ECO:0000256" key="10">
    <source>
        <dbReference type="ARBA" id="ARBA00023303"/>
    </source>
</evidence>
<evidence type="ECO:0000256" key="5">
    <source>
        <dbReference type="ARBA" id="ARBA00022737"/>
    </source>
</evidence>
<feature type="transmembrane region" description="Helical" evidence="13">
    <location>
        <begin position="700"/>
        <end position="722"/>
    </location>
</feature>
<feature type="transmembrane region" description="Helical" evidence="13">
    <location>
        <begin position="642"/>
        <end position="667"/>
    </location>
</feature>
<keyword evidence="5" id="KW-0677">Repeat</keyword>
<dbReference type="EMBL" id="CADEPI010000003">
    <property type="protein sequence ID" value="CAB3360226.1"/>
    <property type="molecule type" value="Genomic_DNA"/>
</dbReference>
<dbReference type="GO" id="GO:0005216">
    <property type="term" value="F:monoatomic ion channel activity"/>
    <property type="evidence" value="ECO:0007669"/>
    <property type="project" value="InterPro"/>
</dbReference>
<protein>
    <recommendedName>
        <fullName evidence="14">Ion transport domain-containing protein</fullName>
    </recommendedName>
</protein>
<accession>A0A8S1BV26</accession>
<reference evidence="15 16" key="1">
    <citation type="submission" date="2020-04" db="EMBL/GenBank/DDBJ databases">
        <authorList>
            <person name="Alioto T."/>
            <person name="Alioto T."/>
            <person name="Gomez Garrido J."/>
        </authorList>
    </citation>
    <scope>NUCLEOTIDE SEQUENCE [LARGE SCALE GENOMIC DNA]</scope>
</reference>
<keyword evidence="6 13" id="KW-1133">Transmembrane helix</keyword>
<dbReference type="OrthoDB" id="7784786at2759"/>
<dbReference type="SUPFAM" id="SSF48403">
    <property type="entry name" value="Ankyrin repeat"/>
    <property type="match status" value="2"/>
</dbReference>
<feature type="transmembrane region" description="Helical" evidence="13">
    <location>
        <begin position="794"/>
        <end position="813"/>
    </location>
</feature>
<dbReference type="InterPro" id="IPR005821">
    <property type="entry name" value="Ion_trans_dom"/>
</dbReference>
<comment type="caution">
    <text evidence="15">The sequence shown here is derived from an EMBL/GenBank/DDBJ whole genome shotgun (WGS) entry which is preliminary data.</text>
</comment>
<evidence type="ECO:0000256" key="12">
    <source>
        <dbReference type="SAM" id="MobiDB-lite"/>
    </source>
</evidence>
<feature type="transmembrane region" description="Helical" evidence="13">
    <location>
        <begin position="858"/>
        <end position="879"/>
    </location>
</feature>
<dbReference type="PROSITE" id="PS50088">
    <property type="entry name" value="ANK_REPEAT"/>
    <property type="match status" value="1"/>
</dbReference>
<keyword evidence="3" id="KW-0716">Sensory transduction</keyword>
<dbReference type="InterPro" id="IPR036770">
    <property type="entry name" value="Ankyrin_rpt-contain_sf"/>
</dbReference>
<keyword evidence="7 11" id="KW-0040">ANK repeat</keyword>
<sequence length="1037" mass="118654">MPLFHPAADGRTAKEAMRDHSHRSPFAADHTASLLRHADLLSSHPNTFMAVLKNPCFKLDNSARESDWKVPTQHHDRPRQISSLFSSRQGEALDRAVAKSAATEREQAAVEKMSQSEMQEFCASPNDDKTVLDKVDRALEVGDISEFYDLLNSNNSFNPVDVLRLICSKDNVKEETRCRFASMLLFKHDAHGNSEPFPVHKAAAKGLCRLLAVLVNHPEHPADATVLSRNGETAIHAAVRAASLRKREGDTSVSEEAVLRCIKILASKNCDIHARDNISDKFTAVHFAALHKLWILVDYFLSQNVNIDIEIGNTTARELIKSFDYRWVVYYDGCSETGEDSREKLVSTIEKSSLATKDKEEYFVNWLENNKYEDLKVNEPFKGRYTLLECAIKNRLPEMARALIKGGADPNPALFTSVAAGEQYFNLLKESETKLDLSKMVQGKCKQTVLHKAALSSSPSVNVVQHLLQEGELQVKNFREWVNARDFKGWTALHYAAKRHLNDVVTVLLRYKANIFVVDDFDQPAFYHMRPELIEEHLNDHIRLSESSLMDDDCGIVFDFNFLNIPRERADNRMTPHKNSRDSYLAVEKDDQKLVAGPVVTTNRSLRPEVEPLRMMANSRNHKKLLQHPIIRAFLRMKWHRLYWFYWLNCGFYLAFTAFFFLFVFSIDLKSINEEGVLTSAVNSSGNGTYLNLIQEHHDFLWAATMLLTLLLALRELSQLLFLTRKYIFKLENWLECLIIVLTFCLLMAPFSKAMAAVLSLLVSLEMVLLMSRHPQLATYIHMFLQVALNFIKFLLWYLFLIVAFGFSFYIIFPTCQKSEEEDCKNFFNTIPYSIFKTIVMISGEYESGDLEFDHVSVASHLIFIAFLFFISIVMVNLLNGLAVSDTQQIKNEAELIFCTAQAKFFADIESTLLVTCREDGCCPSAFRSLARWMSEKILLINNLLAEYDNKVTVLLNKNNEVVPDVRFCGENDCMLCCCAWNILPFSLRRICNSFNTIVSDALEVINRKEESDKMDQMLERLERLEKLFLAKQLADQ</sequence>
<evidence type="ECO:0000256" key="13">
    <source>
        <dbReference type="SAM" id="Phobius"/>
    </source>
</evidence>
<feature type="region of interest" description="Disordered" evidence="12">
    <location>
        <begin position="1"/>
        <end position="24"/>
    </location>
</feature>
<dbReference type="SMART" id="SM00248">
    <property type="entry name" value="ANK"/>
    <property type="match status" value="5"/>
</dbReference>
<keyword evidence="2" id="KW-0813">Transport</keyword>
<evidence type="ECO:0000256" key="9">
    <source>
        <dbReference type="ARBA" id="ARBA00023136"/>
    </source>
</evidence>
<dbReference type="PANTHER" id="PTHR47143">
    <property type="entry name" value="TRANSIENT RECEPTOR POTENTIAL CATION CHANNEL PROTEIN PAINLESS"/>
    <property type="match status" value="1"/>
</dbReference>
<dbReference type="Pfam" id="PF00520">
    <property type="entry name" value="Ion_trans"/>
    <property type="match status" value="1"/>
</dbReference>
<evidence type="ECO:0000256" key="6">
    <source>
        <dbReference type="ARBA" id="ARBA00022989"/>
    </source>
</evidence>
<evidence type="ECO:0000259" key="14">
    <source>
        <dbReference type="Pfam" id="PF00520"/>
    </source>
</evidence>
<dbReference type="PROSITE" id="PS50297">
    <property type="entry name" value="ANK_REP_REGION"/>
    <property type="match status" value="1"/>
</dbReference>
<feature type="domain" description="Ion transport" evidence="14">
    <location>
        <begin position="660"/>
        <end position="894"/>
    </location>
</feature>
<dbReference type="Proteomes" id="UP000494165">
    <property type="component" value="Unassembled WGS sequence"/>
</dbReference>
<evidence type="ECO:0000256" key="8">
    <source>
        <dbReference type="ARBA" id="ARBA00023065"/>
    </source>
</evidence>